<dbReference type="InterPro" id="IPR036514">
    <property type="entry name" value="SGNH_hydro_sf"/>
</dbReference>
<keyword evidence="1" id="KW-0732">Signal</keyword>
<dbReference type="GO" id="GO:0016788">
    <property type="term" value="F:hydrolase activity, acting on ester bonds"/>
    <property type="evidence" value="ECO:0007669"/>
    <property type="project" value="UniProtKB-ARBA"/>
</dbReference>
<dbReference type="RefSeq" id="WP_131825026.1">
    <property type="nucleotide sequence ID" value="NZ_FTPR01000002.1"/>
</dbReference>
<accession>A0A1R3X9N1</accession>
<feature type="chain" id="PRO_5012865110" evidence="1">
    <location>
        <begin position="28"/>
        <end position="282"/>
    </location>
</feature>
<sequence>MSLRLKPSFITSIVMALMVTLAAMAQAQERPLTQRVIQSGHSLTDGVLPPLATLVKLAGNPSVVMDKSTIPGSPMEIRWREAPGFDAPDARHDIADYDTLVLTERASLSNTMPYHNSLEQSLLWFENAWTNGNGGNGAETILYATWVDIESGPDFDNPHKDSEGNIPFRQRLDLEMARWEEMRTYVNENRPEGSPEMRMIPGPLLMAAIYDDIAAGTAPGLTDISDLFADTIHLNDLGDYFIALAHFAVIYGRDPRGLQNLDGVTPEQARYMQDLVWKVLSE</sequence>
<dbReference type="OrthoDB" id="8883291at2"/>
<dbReference type="Gene3D" id="3.40.50.1110">
    <property type="entry name" value="SGNH hydrolase"/>
    <property type="match status" value="1"/>
</dbReference>
<name>A0A1R3X9N1_9RHOB</name>
<proteinExistence type="predicted"/>
<dbReference type="Proteomes" id="UP000186997">
    <property type="component" value="Unassembled WGS sequence"/>
</dbReference>
<reference evidence="3" key="1">
    <citation type="submission" date="2017-01" db="EMBL/GenBank/DDBJ databases">
        <authorList>
            <person name="Varghese N."/>
            <person name="Submissions S."/>
        </authorList>
    </citation>
    <scope>NUCLEOTIDE SEQUENCE [LARGE SCALE GENOMIC DNA]</scope>
    <source>
        <strain evidence="3">DSM 29591</strain>
    </source>
</reference>
<dbReference type="STRING" id="287098.SAMN05421665_2335"/>
<gene>
    <name evidence="2" type="ORF">SAMN05421665_2335</name>
</gene>
<dbReference type="AlphaFoldDB" id="A0A1R3X9N1"/>
<organism evidence="2 3">
    <name type="scientific">Yoonia rosea</name>
    <dbReference type="NCBI Taxonomy" id="287098"/>
    <lineage>
        <taxon>Bacteria</taxon>
        <taxon>Pseudomonadati</taxon>
        <taxon>Pseudomonadota</taxon>
        <taxon>Alphaproteobacteria</taxon>
        <taxon>Rhodobacterales</taxon>
        <taxon>Paracoccaceae</taxon>
        <taxon>Yoonia</taxon>
    </lineage>
</organism>
<protein>
    <submittedName>
        <fullName evidence="2">Uncharacterized protein</fullName>
    </submittedName>
</protein>
<keyword evidence="3" id="KW-1185">Reference proteome</keyword>
<feature type="signal peptide" evidence="1">
    <location>
        <begin position="1"/>
        <end position="27"/>
    </location>
</feature>
<dbReference type="EMBL" id="FTPR01000002">
    <property type="protein sequence ID" value="SIT87285.1"/>
    <property type="molecule type" value="Genomic_DNA"/>
</dbReference>
<evidence type="ECO:0000256" key="1">
    <source>
        <dbReference type="SAM" id="SignalP"/>
    </source>
</evidence>
<evidence type="ECO:0000313" key="3">
    <source>
        <dbReference type="Proteomes" id="UP000186997"/>
    </source>
</evidence>
<evidence type="ECO:0000313" key="2">
    <source>
        <dbReference type="EMBL" id="SIT87285.1"/>
    </source>
</evidence>